<dbReference type="EMBL" id="LCOZ01000013">
    <property type="protein sequence ID" value="KKU87598.1"/>
    <property type="molecule type" value="Genomic_DNA"/>
</dbReference>
<organism evidence="2 3">
    <name type="scientific">Candidatus Beckwithbacteria bacterium GW2011_GWC2_47_9</name>
    <dbReference type="NCBI Taxonomy" id="1618373"/>
    <lineage>
        <taxon>Bacteria</taxon>
        <taxon>Candidatus Beckwithiibacteriota</taxon>
    </lineage>
</organism>
<evidence type="ECO:0000313" key="3">
    <source>
        <dbReference type="Proteomes" id="UP000034772"/>
    </source>
</evidence>
<evidence type="ECO:0000313" key="2">
    <source>
        <dbReference type="EMBL" id="KKU87598.1"/>
    </source>
</evidence>
<evidence type="ECO:0000256" key="1">
    <source>
        <dbReference type="SAM" id="MobiDB-lite"/>
    </source>
</evidence>
<dbReference type="Proteomes" id="UP000034772">
    <property type="component" value="Unassembled WGS sequence"/>
</dbReference>
<dbReference type="AlphaFoldDB" id="A0A0G1WBC6"/>
<accession>A0A0G1WBC6</accession>
<protein>
    <submittedName>
        <fullName evidence="2">Uncharacterized protein</fullName>
    </submittedName>
</protein>
<proteinExistence type="predicted"/>
<name>A0A0G1WBC6_9BACT</name>
<feature type="region of interest" description="Disordered" evidence="1">
    <location>
        <begin position="1"/>
        <end position="27"/>
    </location>
</feature>
<reference evidence="2 3" key="1">
    <citation type="journal article" date="2015" name="Nature">
        <title>rRNA introns, odd ribosomes, and small enigmatic genomes across a large radiation of phyla.</title>
        <authorList>
            <person name="Brown C.T."/>
            <person name="Hug L.A."/>
            <person name="Thomas B.C."/>
            <person name="Sharon I."/>
            <person name="Castelle C.J."/>
            <person name="Singh A."/>
            <person name="Wilkins M.J."/>
            <person name="Williams K.H."/>
            <person name="Banfield J.F."/>
        </authorList>
    </citation>
    <scope>NUCLEOTIDE SEQUENCE [LARGE SCALE GENOMIC DNA]</scope>
</reference>
<comment type="caution">
    <text evidence="2">The sequence shown here is derived from an EMBL/GenBank/DDBJ whole genome shotgun (WGS) entry which is preliminary data.</text>
</comment>
<gene>
    <name evidence="2" type="ORF">UY17_C0013G0004</name>
</gene>
<sequence length="451" mass="53092">MTQTPAKKEKKSLALPEKKSGKRKGKSRYKKPLIGFNEKTALTFFQTLGDWWREKKGFYADLVPPQHRWLPQGLTDRPLELGWWFFFMSLPMRGGINSDDAFRFVYELYGSHPEIFNPYVVMRMEPEDISRAVKKSASNMYPEGTQGEKEKGTFSYQSDQHERFWIHNAKMLVEHWGGDIRNVFKDESDFEEAFARIDHKRVKHGFKGMRRKIFSLMTTWLVEFGLIPEFNLPLIIDFHALRLLLMHEILKVEFRPLGEGNPKREKRRRPESIRHYPAVAINESFVDQVILWTLKFLKRHPELSQYDVAHGMWFLSRVLCAAYFGNRSYEQKNGDLRRGLTERLVTDEELLRPGSWPVNYRDPCIFCPIEYSCKDRYPQGPYFDWGRMVKAGRHITDPMRAHYPKFQFITKDMPMSFPGRTRRDSLISNGKGIEPAENISLQLTLGFTEKT</sequence>